<evidence type="ECO:0000313" key="5">
    <source>
        <dbReference type="EMBL" id="MBJ2117527.1"/>
    </source>
</evidence>
<dbReference type="EMBL" id="JAEKCB010000003">
    <property type="protein sequence ID" value="MBJ2117527.1"/>
    <property type="molecule type" value="Genomic_DNA"/>
</dbReference>
<dbReference type="InterPro" id="IPR005224">
    <property type="entry name" value="SfsA"/>
</dbReference>
<dbReference type="FunFam" id="2.40.50.580:FF:000001">
    <property type="entry name" value="Sugar fermentation stimulation protein A"/>
    <property type="match status" value="1"/>
</dbReference>
<reference evidence="4" key="2">
    <citation type="submission" date="2015-06" db="EMBL/GenBank/DDBJ databases">
        <authorList>
            <person name="Urmite Genomes Urmite Genomes"/>
        </authorList>
    </citation>
    <scope>NUCLEOTIDE SEQUENCE [LARGE SCALE GENOMIC DNA]</scope>
    <source>
        <strain evidence="4">CSUR P1867</strain>
    </source>
</reference>
<dbReference type="Proteomes" id="UP000619976">
    <property type="component" value="Unassembled WGS sequence"/>
</dbReference>
<proteinExistence type="inferred from homology"/>
<dbReference type="Proteomes" id="UP000183920">
    <property type="component" value="Unassembled WGS sequence"/>
</dbReference>
<evidence type="ECO:0000259" key="3">
    <source>
        <dbReference type="Pfam" id="PF17746"/>
    </source>
</evidence>
<sequence length="236" mass="26385">MKFEQPLQSATLLKRYKRFLADVVTPNGEEFTLHCANTGAMTGCATPGDTVWYSTSLNAKRKYPHSWELTQTQTDDWICVNTLRANGIIADAIEAGDIPELSEYDEIKREVKYGSENSRIDILLKSNHKVDCYIEVKSVTLLDNGMGYFPDAKTERGQKHLRELTAIAKLGLRAVLFYAVPHTGITEVTVAKEIDPNYASLLKEACDAGVEILCYRINISEYNLTIGQQLPFISNG</sequence>
<evidence type="ECO:0000313" key="6">
    <source>
        <dbReference type="Proteomes" id="UP000183920"/>
    </source>
</evidence>
<evidence type="ECO:0000256" key="1">
    <source>
        <dbReference type="HAMAP-Rule" id="MF_00095"/>
    </source>
</evidence>
<comment type="similarity">
    <text evidence="1">Belongs to the SfsA family.</text>
</comment>
<dbReference type="PANTHER" id="PTHR30545">
    <property type="entry name" value="SUGAR FERMENTATION STIMULATION PROTEIN A"/>
    <property type="match status" value="1"/>
</dbReference>
<dbReference type="AlphaFoldDB" id="A0A0G4Q7J3"/>
<gene>
    <name evidence="1 4" type="primary">sfsA</name>
    <name evidence="4" type="ORF">BN1804_01543</name>
    <name evidence="5" type="ORF">JFQ69_07635</name>
</gene>
<dbReference type="EMBL" id="CVRY01000003">
    <property type="protein sequence ID" value="CRL61584.1"/>
    <property type="molecule type" value="Genomic_DNA"/>
</dbReference>
<dbReference type="RefSeq" id="WP_006534951.1">
    <property type="nucleotide sequence ID" value="NZ_CAXOKO010000001.1"/>
</dbReference>
<dbReference type="InterPro" id="IPR040452">
    <property type="entry name" value="SfsA_C"/>
</dbReference>
<evidence type="ECO:0000259" key="2">
    <source>
        <dbReference type="Pfam" id="PF03749"/>
    </source>
</evidence>
<evidence type="ECO:0000313" key="4">
    <source>
        <dbReference type="EMBL" id="CRL61584.1"/>
    </source>
</evidence>
<dbReference type="InterPro" id="IPR041465">
    <property type="entry name" value="SfsA_N"/>
</dbReference>
<dbReference type="NCBIfam" id="TIGR00230">
    <property type="entry name" value="sfsA"/>
    <property type="match status" value="1"/>
</dbReference>
<dbReference type="FunFam" id="3.40.1350.60:FF:000001">
    <property type="entry name" value="Sugar fermentation stimulation protein A"/>
    <property type="match status" value="1"/>
</dbReference>
<keyword evidence="7" id="KW-1185">Reference proteome</keyword>
<accession>A0A0G4Q7J3</accession>
<dbReference type="GeneID" id="76521945"/>
<dbReference type="Pfam" id="PF03749">
    <property type="entry name" value="SfsA"/>
    <property type="match status" value="1"/>
</dbReference>
<name>A0A0G4Q7J3_9GAMM</name>
<dbReference type="Pfam" id="PF17746">
    <property type="entry name" value="SfsA_N"/>
    <property type="match status" value="1"/>
</dbReference>
<dbReference type="Gene3D" id="2.40.50.580">
    <property type="match status" value="1"/>
</dbReference>
<evidence type="ECO:0000313" key="7">
    <source>
        <dbReference type="Proteomes" id="UP000619976"/>
    </source>
</evidence>
<dbReference type="PANTHER" id="PTHR30545:SF2">
    <property type="entry name" value="SUGAR FERMENTATION STIMULATION PROTEIN A"/>
    <property type="match status" value="1"/>
</dbReference>
<dbReference type="HAMAP" id="MF_00095">
    <property type="entry name" value="SfsA"/>
    <property type="match status" value="1"/>
</dbReference>
<feature type="domain" description="SfsA N-terminal OB" evidence="3">
    <location>
        <begin position="13"/>
        <end position="80"/>
    </location>
</feature>
<dbReference type="Gene3D" id="3.40.1350.60">
    <property type="match status" value="1"/>
</dbReference>
<reference evidence="5 7" key="3">
    <citation type="submission" date="2020-12" db="EMBL/GenBank/DDBJ databases">
        <title>Enhanced detection system for hospital associated transmission using whole genome sequencing surveillance.</title>
        <authorList>
            <person name="Harrison L.H."/>
            <person name="Van Tyne D."/>
            <person name="Marsh J.W."/>
            <person name="Griffith M.P."/>
            <person name="Snyder D.J."/>
            <person name="Cooper V.S."/>
            <person name="Mustapha M."/>
        </authorList>
    </citation>
    <scope>NUCLEOTIDE SEQUENCE [LARGE SCALE GENOMIC DNA]</scope>
    <source>
        <strain evidence="5 7">PR00195</strain>
    </source>
</reference>
<organism evidence="4 6">
    <name type="scientific">Proteus penneri</name>
    <dbReference type="NCBI Taxonomy" id="102862"/>
    <lineage>
        <taxon>Bacteria</taxon>
        <taxon>Pseudomonadati</taxon>
        <taxon>Pseudomonadota</taxon>
        <taxon>Gammaproteobacteria</taxon>
        <taxon>Enterobacterales</taxon>
        <taxon>Morganellaceae</taxon>
        <taxon>Proteus</taxon>
    </lineage>
</organism>
<protein>
    <recommendedName>
        <fullName evidence="1">Sugar fermentation stimulation protein homolog</fullName>
    </recommendedName>
</protein>
<dbReference type="GO" id="GO:0003677">
    <property type="term" value="F:DNA binding"/>
    <property type="evidence" value="ECO:0007669"/>
    <property type="project" value="InterPro"/>
</dbReference>
<accession>A0A379EJE5</accession>
<reference evidence="6" key="1">
    <citation type="submission" date="2015-06" db="EMBL/GenBank/DDBJ databases">
        <authorList>
            <person name="Urmite Genomes"/>
        </authorList>
    </citation>
    <scope>NUCLEOTIDE SEQUENCE [LARGE SCALE GENOMIC DNA]</scope>
    <source>
        <strain evidence="6">CSUR P1867</strain>
    </source>
</reference>
<dbReference type="CDD" id="cd22359">
    <property type="entry name" value="SfsA-like_bacterial"/>
    <property type="match status" value="1"/>
</dbReference>
<feature type="domain" description="Sugar fermentation stimulation protein C-terminal" evidence="2">
    <location>
        <begin position="85"/>
        <end position="221"/>
    </location>
</feature>